<dbReference type="InterPro" id="IPR002645">
    <property type="entry name" value="STAS_dom"/>
</dbReference>
<organism evidence="2 3">
    <name type="scientific">Microbispora corallina</name>
    <dbReference type="NCBI Taxonomy" id="83302"/>
    <lineage>
        <taxon>Bacteria</taxon>
        <taxon>Bacillati</taxon>
        <taxon>Actinomycetota</taxon>
        <taxon>Actinomycetes</taxon>
        <taxon>Streptosporangiales</taxon>
        <taxon>Streptosporangiaceae</taxon>
        <taxon>Microbispora</taxon>
    </lineage>
</organism>
<keyword evidence="3" id="KW-1185">Reference proteome</keyword>
<dbReference type="Proteomes" id="UP000603904">
    <property type="component" value="Unassembled WGS sequence"/>
</dbReference>
<gene>
    <name evidence="2" type="ORF">Mco01_42260</name>
</gene>
<feature type="domain" description="STAS" evidence="1">
    <location>
        <begin position="32"/>
        <end position="114"/>
    </location>
</feature>
<evidence type="ECO:0000313" key="3">
    <source>
        <dbReference type="Proteomes" id="UP000603904"/>
    </source>
</evidence>
<reference evidence="2 3" key="1">
    <citation type="submission" date="2021-01" db="EMBL/GenBank/DDBJ databases">
        <title>Whole genome shotgun sequence of Microbispora corallina NBRC 16416.</title>
        <authorList>
            <person name="Komaki H."/>
            <person name="Tamura T."/>
        </authorList>
    </citation>
    <scope>NUCLEOTIDE SEQUENCE [LARGE SCALE GENOMIC DNA]</scope>
    <source>
        <strain evidence="2 3">NBRC 16416</strain>
    </source>
</reference>
<dbReference type="PROSITE" id="PS50801">
    <property type="entry name" value="STAS"/>
    <property type="match status" value="1"/>
</dbReference>
<evidence type="ECO:0000259" key="1">
    <source>
        <dbReference type="PROSITE" id="PS50801"/>
    </source>
</evidence>
<protein>
    <recommendedName>
        <fullName evidence="1">STAS domain-containing protein</fullName>
    </recommendedName>
</protein>
<evidence type="ECO:0000313" key="2">
    <source>
        <dbReference type="EMBL" id="GIH41226.1"/>
    </source>
</evidence>
<dbReference type="InterPro" id="IPR036513">
    <property type="entry name" value="STAS_dom_sf"/>
</dbReference>
<name>A0ABQ4G2E3_9ACTN</name>
<dbReference type="Gene3D" id="3.30.750.24">
    <property type="entry name" value="STAS domain"/>
    <property type="match status" value="1"/>
</dbReference>
<sequence length="114" mass="12156">MMTIISSFESTPYDVLYVDQQISVRSADDGSVSLAGQLDLTNGDAVASALAGSRDAAGVVIVDVAELKFVDLYGLRTLAMLSDDPLGPPVRLRNVQPSLRRLLGLLSWSSFQIG</sequence>
<dbReference type="SUPFAM" id="SSF52091">
    <property type="entry name" value="SpoIIaa-like"/>
    <property type="match status" value="1"/>
</dbReference>
<dbReference type="EMBL" id="BOOC01000020">
    <property type="protein sequence ID" value="GIH41226.1"/>
    <property type="molecule type" value="Genomic_DNA"/>
</dbReference>
<dbReference type="InterPro" id="IPR058548">
    <property type="entry name" value="MlaB-like_STAS"/>
</dbReference>
<dbReference type="Pfam" id="PF13466">
    <property type="entry name" value="STAS_2"/>
    <property type="match status" value="1"/>
</dbReference>
<accession>A0ABQ4G2E3</accession>
<proteinExistence type="predicted"/>
<comment type="caution">
    <text evidence="2">The sequence shown here is derived from an EMBL/GenBank/DDBJ whole genome shotgun (WGS) entry which is preliminary data.</text>
</comment>